<dbReference type="Gene3D" id="3.30.1870.10">
    <property type="entry name" value="EreA-like, domain 2"/>
    <property type="match status" value="1"/>
</dbReference>
<dbReference type="EMBL" id="AMRV01000001">
    <property type="protein sequence ID" value="EMD84315.1"/>
    <property type="molecule type" value="Genomic_DNA"/>
</dbReference>
<comment type="function">
    <text evidence="7">Catalyzes the methyl esterification of L-isoaspartyl residues in peptides and proteins that result from spontaneous decomposition of normal L-aspartyl and L-asparaginyl residues. It plays a role in the repair and/or degradation of damaged proteins.</text>
</comment>
<protein>
    <recommendedName>
        <fullName evidence="7">Protein-L-isoaspartate O-methyltransferase</fullName>
        <ecNumber evidence="7">2.1.1.77</ecNumber>
    </recommendedName>
    <alternativeName>
        <fullName evidence="7">L-isoaspartyl protein carboxyl methyltransferase</fullName>
    </alternativeName>
    <alternativeName>
        <fullName evidence="7">Protein L-isoaspartyl methyltransferase</fullName>
    </alternativeName>
    <alternativeName>
        <fullName evidence="7">Protein-beta-aspartate methyltransferase</fullName>
        <shortName evidence="7">PIMT</shortName>
    </alternativeName>
</protein>
<dbReference type="GO" id="GO:0046677">
    <property type="term" value="P:response to antibiotic"/>
    <property type="evidence" value="ECO:0007669"/>
    <property type="project" value="InterPro"/>
</dbReference>
<dbReference type="Gene3D" id="1.20.1440.30">
    <property type="entry name" value="Biosynthetic Protein domain"/>
    <property type="match status" value="1"/>
</dbReference>
<dbReference type="InterPro" id="IPR052036">
    <property type="entry name" value="Hydrolase/PRTase-associated"/>
</dbReference>
<evidence type="ECO:0000256" key="1">
    <source>
        <dbReference type="ARBA" id="ARBA00004496"/>
    </source>
</evidence>
<comment type="caution">
    <text evidence="8">The sequence shown here is derived from an EMBL/GenBank/DDBJ whole genome shotgun (WGS) entry which is preliminary data.</text>
</comment>
<dbReference type="InterPro" id="IPR029063">
    <property type="entry name" value="SAM-dependent_MTases_sf"/>
</dbReference>
<dbReference type="SUPFAM" id="SSF159501">
    <property type="entry name" value="EreA/ChaN-like"/>
    <property type="match status" value="1"/>
</dbReference>
<keyword evidence="9" id="KW-1185">Reference proteome</keyword>
<comment type="similarity">
    <text evidence="2 7">Belongs to the methyltransferase superfamily. L-isoaspartyl/D-aspartyl protein methyltransferase family.</text>
</comment>
<dbReference type="Gene3D" id="3.40.1660.10">
    <property type="entry name" value="EreA-like (biosynthetic domain)"/>
    <property type="match status" value="1"/>
</dbReference>
<dbReference type="PANTHER" id="PTHR31299:SF0">
    <property type="entry name" value="ESTERASE, PUTATIVE (AFU_ORTHOLOGUE AFUA_1G05850)-RELATED"/>
    <property type="match status" value="1"/>
</dbReference>
<dbReference type="OrthoDB" id="9810066at2"/>
<evidence type="ECO:0000256" key="6">
    <source>
        <dbReference type="ARBA" id="ARBA00022691"/>
    </source>
</evidence>
<dbReference type="PANTHER" id="PTHR31299">
    <property type="entry name" value="ESTERASE, PUTATIVE (AFU_ORTHOLOGUE AFUA_1G05850)-RELATED"/>
    <property type="match status" value="1"/>
</dbReference>
<dbReference type="Proteomes" id="UP000011717">
    <property type="component" value="Unassembled WGS sequence"/>
</dbReference>
<gene>
    <name evidence="7" type="primary">pcm</name>
    <name evidence="8" type="ORF">C725_0245</name>
</gene>
<dbReference type="NCBIfam" id="TIGR00080">
    <property type="entry name" value="pimt"/>
    <property type="match status" value="1"/>
</dbReference>
<dbReference type="CDD" id="cd14728">
    <property type="entry name" value="Ere-like"/>
    <property type="match status" value="1"/>
</dbReference>
<dbReference type="Pfam" id="PF01135">
    <property type="entry name" value="PCMT"/>
    <property type="match status" value="1"/>
</dbReference>
<dbReference type="EC" id="2.1.1.77" evidence="7"/>
<dbReference type="Pfam" id="PF05139">
    <property type="entry name" value="Erythro_esteras"/>
    <property type="match status" value="1"/>
</dbReference>
<name>M2SG29_9SPHN</name>
<keyword evidence="4 7" id="KW-0489">Methyltransferase</keyword>
<dbReference type="RefSeq" id="WP_008599636.1">
    <property type="nucleotide sequence ID" value="NZ_AMRV01000001.1"/>
</dbReference>
<dbReference type="InterPro" id="IPR000682">
    <property type="entry name" value="PCMT"/>
</dbReference>
<dbReference type="HAMAP" id="MF_00090">
    <property type="entry name" value="PIMT"/>
    <property type="match status" value="1"/>
</dbReference>
<evidence type="ECO:0000313" key="9">
    <source>
        <dbReference type="Proteomes" id="UP000011717"/>
    </source>
</evidence>
<feature type="active site" evidence="7">
    <location>
        <position position="62"/>
    </location>
</feature>
<evidence type="ECO:0000313" key="8">
    <source>
        <dbReference type="EMBL" id="EMD84315.1"/>
    </source>
</evidence>
<dbReference type="GO" id="GO:0005737">
    <property type="term" value="C:cytoplasm"/>
    <property type="evidence" value="ECO:0007669"/>
    <property type="project" value="UniProtKB-SubCell"/>
</dbReference>
<dbReference type="GO" id="GO:0032259">
    <property type="term" value="P:methylation"/>
    <property type="evidence" value="ECO:0007669"/>
    <property type="project" value="UniProtKB-KW"/>
</dbReference>
<evidence type="ECO:0000256" key="7">
    <source>
        <dbReference type="HAMAP-Rule" id="MF_00090"/>
    </source>
</evidence>
<dbReference type="Gene3D" id="3.40.50.150">
    <property type="entry name" value="Vaccinia Virus protein VP39"/>
    <property type="match status" value="1"/>
</dbReference>
<dbReference type="PATRIC" id="fig|1234595.3.peg.244"/>
<dbReference type="GO" id="GO:0030091">
    <property type="term" value="P:protein repair"/>
    <property type="evidence" value="ECO:0007669"/>
    <property type="project" value="UniProtKB-UniRule"/>
</dbReference>
<organism evidence="8 9">
    <name type="scientific">Pacificimonas flava</name>
    <dbReference type="NCBI Taxonomy" id="1234595"/>
    <lineage>
        <taxon>Bacteria</taxon>
        <taxon>Pseudomonadati</taxon>
        <taxon>Pseudomonadota</taxon>
        <taxon>Alphaproteobacteria</taxon>
        <taxon>Sphingomonadales</taxon>
        <taxon>Sphingosinicellaceae</taxon>
        <taxon>Pacificimonas</taxon>
    </lineage>
</organism>
<keyword evidence="5 7" id="KW-0808">Transferase</keyword>
<keyword evidence="3 7" id="KW-0963">Cytoplasm</keyword>
<dbReference type="GO" id="GO:0004719">
    <property type="term" value="F:protein-L-isoaspartate (D-aspartate) O-methyltransferase activity"/>
    <property type="evidence" value="ECO:0007669"/>
    <property type="project" value="UniProtKB-UniRule"/>
</dbReference>
<dbReference type="InterPro" id="IPR007815">
    <property type="entry name" value="Emycin_Estase"/>
</dbReference>
<reference evidence="8 9" key="1">
    <citation type="journal article" date="2013" name="Genome Announc.">
        <title>Draft Genome Sequence of Strain JLT2015T, Belonging to the Family Sphingomonadaceae of the Alphaproteobacteria.</title>
        <authorList>
            <person name="Tang K."/>
            <person name="Liu K."/>
            <person name="Li S."/>
            <person name="Jiao N."/>
        </authorList>
    </citation>
    <scope>NUCLEOTIDE SEQUENCE [LARGE SCALE GENOMIC DNA]</scope>
    <source>
        <strain evidence="8 9">JLT2015</strain>
    </source>
</reference>
<dbReference type="NCBIfam" id="NF001453">
    <property type="entry name" value="PRK00312.1"/>
    <property type="match status" value="1"/>
</dbReference>
<evidence type="ECO:0000256" key="3">
    <source>
        <dbReference type="ARBA" id="ARBA00022490"/>
    </source>
</evidence>
<evidence type="ECO:0000256" key="5">
    <source>
        <dbReference type="ARBA" id="ARBA00022679"/>
    </source>
</evidence>
<comment type="catalytic activity">
    <reaction evidence="7">
        <text>[protein]-L-isoaspartate + S-adenosyl-L-methionine = [protein]-L-isoaspartate alpha-methyl ester + S-adenosyl-L-homocysteine</text>
        <dbReference type="Rhea" id="RHEA:12705"/>
        <dbReference type="Rhea" id="RHEA-COMP:12143"/>
        <dbReference type="Rhea" id="RHEA-COMP:12144"/>
        <dbReference type="ChEBI" id="CHEBI:57856"/>
        <dbReference type="ChEBI" id="CHEBI:59789"/>
        <dbReference type="ChEBI" id="CHEBI:90596"/>
        <dbReference type="ChEBI" id="CHEBI:90598"/>
        <dbReference type="EC" id="2.1.1.77"/>
    </reaction>
</comment>
<dbReference type="SUPFAM" id="SSF53335">
    <property type="entry name" value="S-adenosyl-L-methionine-dependent methyltransferases"/>
    <property type="match status" value="1"/>
</dbReference>
<accession>M2SG29</accession>
<dbReference type="AlphaFoldDB" id="M2SG29"/>
<keyword evidence="6 7" id="KW-0949">S-adenosyl-L-methionine</keyword>
<comment type="subcellular location">
    <subcellularLocation>
        <location evidence="1 7">Cytoplasm</location>
    </subcellularLocation>
</comment>
<evidence type="ECO:0000256" key="2">
    <source>
        <dbReference type="ARBA" id="ARBA00005369"/>
    </source>
</evidence>
<sequence length="663" mass="74319">MTDYKARRQRMVEQQLQRRGISDPSVLDAMRDVPREAFVSEDMAEFAYEDSPLPIEEKQTISQPYIVARMVEAAEIRPGNRVLEVGAGSGYAAAVIGRIAGEVHAIERQERLAELARQRLHRLGYQQVHVHVGDGTKGRPEAAPFDAILVAAGGPKIPDSLRAQLAIGGRLVMPVGDRPQMLTKVTRTGQDKFEEEDLGAVTFVPLIGEEGWVENGSRSASNHKPTASGQRSLSELVADAAEPLPDFDDPAFGKMFDRWADKRVVLLGEASHGTHEFYAARAAITRHLIEHHGFSIVAVEADWPDAAQIDRYVRHRPPGPFDGPPFERFPSWMWRNTDIADLTAWMRAHNAGLDSDRRAGFYGLDMYNMRGSISAVLDYLDEVDQEAAAVARERYGCLTPWQNDPAVYGRAVLTSQYRKCEQAVVEQCRAILQKQLDYEGQDGESFLDAAQNARLIASAERYYRIMYYGGAESWNLRDTHMFETLENLLASKGPEAKAIVWAHNSHIGDARATDMGNVRGEHNIGQLCREQWGDEAALLGFGTHTGTVAAATDWDGEMETKAVRPSRPDSYERVCHDSGRSRFLLDLSEGRHEALRRRLNEPRLERFIGVIYRPETERQSHYSRAILPQQFDGYVWFDETAAITPLTPEHHPEGVPDTYPFGL</sequence>
<proteinExistence type="inferred from homology"/>
<dbReference type="FunFam" id="3.40.50.150:FF:000010">
    <property type="entry name" value="Protein-L-isoaspartate O-methyltransferase"/>
    <property type="match status" value="1"/>
</dbReference>
<evidence type="ECO:0000256" key="4">
    <source>
        <dbReference type="ARBA" id="ARBA00022603"/>
    </source>
</evidence>
<dbReference type="CDD" id="cd02440">
    <property type="entry name" value="AdoMet_MTases"/>
    <property type="match status" value="1"/>
</dbReference>